<dbReference type="InterPro" id="IPR049125">
    <property type="entry name" value="FAN1-like_WH"/>
</dbReference>
<dbReference type="Pfam" id="PF08774">
    <property type="entry name" value="VRR_NUC"/>
    <property type="match status" value="1"/>
</dbReference>
<organism evidence="11 12">
    <name type="scientific">Aphanomyces euteiches</name>
    <dbReference type="NCBI Taxonomy" id="100861"/>
    <lineage>
        <taxon>Eukaryota</taxon>
        <taxon>Sar</taxon>
        <taxon>Stramenopiles</taxon>
        <taxon>Oomycota</taxon>
        <taxon>Saprolegniomycetes</taxon>
        <taxon>Saprolegniales</taxon>
        <taxon>Verrucalvaceae</taxon>
        <taxon>Aphanomyces</taxon>
    </lineage>
</organism>
<evidence type="ECO:0000313" key="12">
    <source>
        <dbReference type="Proteomes" id="UP000481153"/>
    </source>
</evidence>
<dbReference type="GO" id="GO:0036297">
    <property type="term" value="P:interstrand cross-link repair"/>
    <property type="evidence" value="ECO:0007669"/>
    <property type="project" value="InterPro"/>
</dbReference>
<dbReference type="Proteomes" id="UP000481153">
    <property type="component" value="Unassembled WGS sequence"/>
</dbReference>
<dbReference type="Pfam" id="PF21170">
    <property type="entry name" value="FAN1_TPR"/>
    <property type="match status" value="1"/>
</dbReference>
<dbReference type="PANTHER" id="PTHR15749">
    <property type="entry name" value="FANCONI-ASSOCIATED NUCLEASE 1"/>
    <property type="match status" value="1"/>
</dbReference>
<proteinExistence type="inferred from homology"/>
<dbReference type="PANTHER" id="PTHR15749:SF4">
    <property type="entry name" value="FANCONI-ASSOCIATED NUCLEASE 1"/>
    <property type="match status" value="1"/>
</dbReference>
<keyword evidence="3 8" id="KW-0540">Nuclease</keyword>
<name>A0A6G0XJE1_9STRA</name>
<evidence type="ECO:0000256" key="4">
    <source>
        <dbReference type="ARBA" id="ARBA00022723"/>
    </source>
</evidence>
<dbReference type="CDD" id="cd22326">
    <property type="entry name" value="FAN1-like"/>
    <property type="match status" value="1"/>
</dbReference>
<dbReference type="GO" id="GO:0005634">
    <property type="term" value="C:nucleus"/>
    <property type="evidence" value="ECO:0007669"/>
    <property type="project" value="UniProtKB-SubCell"/>
</dbReference>
<dbReference type="InterPro" id="IPR049132">
    <property type="entry name" value="FAN1-like_euk"/>
</dbReference>
<keyword evidence="8" id="KW-0539">Nucleus</keyword>
<dbReference type="GO" id="GO:0008409">
    <property type="term" value="F:5'-3' exonuclease activity"/>
    <property type="evidence" value="ECO:0007669"/>
    <property type="project" value="TreeGrafter"/>
</dbReference>
<evidence type="ECO:0000256" key="8">
    <source>
        <dbReference type="RuleBase" id="RU365033"/>
    </source>
</evidence>
<comment type="subcellular location">
    <subcellularLocation>
        <location evidence="8">Nucleus</location>
    </subcellularLocation>
</comment>
<evidence type="ECO:0000256" key="1">
    <source>
        <dbReference type="ARBA" id="ARBA00000983"/>
    </source>
</evidence>
<dbReference type="Pfam" id="PF21315">
    <property type="entry name" value="FAN1_HTH"/>
    <property type="match status" value="1"/>
</dbReference>
<sequence length="771" mass="87646">MVDDETLDDEVKQPSNAYLEHFLHIIQATKAHYETLLSPEEIIAIDTFVDMSEAAQTIYARLFQRKGPWFRAISLDAIANSLPNPQDLQPSLQTLADHSFIRLCPDDSFHKALEAMEVACTIPEIQAIMFAIGASTSKSNARYKTKADMLERLRSYVSTQRRIDGSYLPLAKYLHGALRGKDAPSDEIVIFQIEAPTRDAFFRMHRLMYVTPLPPPRSAPPRIPSWHDWRRMAVKYDPIPWPGLLQTFGKVSFQAVEHAKSTIFPNIKALVAYECAGMLRRAFGLLVESLAVDDVAIAHSELTVEWLDMKPPSLLAFLSTNSSKMECYASVQSFIESVPDLDAFVAEVRSCMHESNERQADPRVFLEPFHATYGLARCLDKAIALYEKRSQYDKALILLRELLSTKVLRHKRGSWYTRLAINLELHMKQPAEALAVCNEALSDPNVFPTDRKAISRRLARLTKTASQDDDGSGWTSLTIDGRPLNRAMGEKSRFVGYDDAGCSVEELVLQHFQREGWYGTHHEGSQLRMLLGLFLWDIIFMDVPHVFQTPFQDRPLDMDMRFADHFYTGRAPTIETAIAKLEKCTANQLCEWLQTTWKDNLGKQCGLVYWDTFNLAYMQLMAVGLGAKALSQLMRIWLKHLDTSGLPDLFMLRVSWQGDPNIQVPLDEQGYVNIPTWNSREEQAHVDVLIAHRTVEAQFVEVKGPRDRLSDTQMVWLERLNASGIKAMVCHVQEPGKAEKISKRPRERQKATASKHTKVQASHIEVIELSD</sequence>
<dbReference type="InterPro" id="IPR049126">
    <property type="entry name" value="FAN1-like_TPR"/>
</dbReference>
<evidence type="ECO:0000256" key="6">
    <source>
        <dbReference type="ARBA" id="ARBA00022842"/>
    </source>
</evidence>
<keyword evidence="7 8" id="KW-0464">Manganese</keyword>
<evidence type="ECO:0000313" key="11">
    <source>
        <dbReference type="EMBL" id="KAF0740241.1"/>
    </source>
</evidence>
<evidence type="ECO:0000256" key="9">
    <source>
        <dbReference type="SAM" id="MobiDB-lite"/>
    </source>
</evidence>
<dbReference type="GO" id="GO:0070336">
    <property type="term" value="F:flap-structured DNA binding"/>
    <property type="evidence" value="ECO:0007669"/>
    <property type="project" value="TreeGrafter"/>
</dbReference>
<dbReference type="VEuPathDB" id="FungiDB:AeMF1_016765"/>
<dbReference type="InterPro" id="IPR011856">
    <property type="entry name" value="tRNA_endonuc-like_dom_sf"/>
</dbReference>
<feature type="region of interest" description="Disordered" evidence="9">
    <location>
        <begin position="736"/>
        <end position="759"/>
    </location>
</feature>
<comment type="function">
    <text evidence="8">Nuclease required for the repair of DNA interstrand cross-links (ICL). Acts as a 5'-3' exonuclease that anchors at a cut end of DNA and cleaves DNA successively at every third nucleotide, allowing to excise an ICL from one strand through flanking incisions.</text>
</comment>
<keyword evidence="5 8" id="KW-0378">Hydrolase</keyword>
<comment type="similarity">
    <text evidence="2 8">Belongs to the FAN1 family.</text>
</comment>
<keyword evidence="6 8" id="KW-0460">Magnesium</keyword>
<protein>
    <recommendedName>
        <fullName evidence="8">Fanconi-associated nuclease</fullName>
        <ecNumber evidence="8">3.1.4.1</ecNumber>
    </recommendedName>
</protein>
<evidence type="ECO:0000256" key="5">
    <source>
        <dbReference type="ARBA" id="ARBA00022801"/>
    </source>
</evidence>
<dbReference type="AlphaFoldDB" id="A0A6G0XJE1"/>
<keyword evidence="8" id="KW-0234">DNA repair</keyword>
<keyword evidence="8" id="KW-0227">DNA damage</keyword>
<evidence type="ECO:0000256" key="7">
    <source>
        <dbReference type="ARBA" id="ARBA00023211"/>
    </source>
</evidence>
<evidence type="ECO:0000256" key="2">
    <source>
        <dbReference type="ARBA" id="ARBA00005533"/>
    </source>
</evidence>
<dbReference type="EC" id="3.1.4.1" evidence="8"/>
<dbReference type="SMART" id="SM00990">
    <property type="entry name" value="VRR_NUC"/>
    <property type="match status" value="1"/>
</dbReference>
<dbReference type="GO" id="GO:0004528">
    <property type="term" value="F:phosphodiesterase I activity"/>
    <property type="evidence" value="ECO:0007669"/>
    <property type="project" value="UniProtKB-EC"/>
</dbReference>
<dbReference type="EMBL" id="VJMJ01000053">
    <property type="protein sequence ID" value="KAF0740241.1"/>
    <property type="molecule type" value="Genomic_DNA"/>
</dbReference>
<gene>
    <name evidence="11" type="ORF">Ae201684_004245</name>
</gene>
<feature type="compositionally biased region" description="Basic and acidic residues" evidence="9">
    <location>
        <begin position="736"/>
        <end position="750"/>
    </location>
</feature>
<comment type="cofactor">
    <cofactor evidence="8">
        <name>Mg(2+)</name>
        <dbReference type="ChEBI" id="CHEBI:18420"/>
    </cofactor>
    <cofactor evidence="8">
        <name>Mn(2+)</name>
        <dbReference type="ChEBI" id="CHEBI:29035"/>
    </cofactor>
</comment>
<dbReference type="GO" id="GO:0017108">
    <property type="term" value="F:5'-flap endonuclease activity"/>
    <property type="evidence" value="ECO:0007669"/>
    <property type="project" value="TreeGrafter"/>
</dbReference>
<keyword evidence="12" id="KW-1185">Reference proteome</keyword>
<comment type="catalytic activity">
    <reaction evidence="1 8">
        <text>Hydrolytically removes 5'-nucleotides successively from the 3'-hydroxy termini of 3'-hydroxy-terminated oligonucleotides.</text>
        <dbReference type="EC" id="3.1.4.1"/>
    </reaction>
</comment>
<evidence type="ECO:0000256" key="3">
    <source>
        <dbReference type="ARBA" id="ARBA00022722"/>
    </source>
</evidence>
<evidence type="ECO:0000259" key="10">
    <source>
        <dbReference type="SMART" id="SM00990"/>
    </source>
</evidence>
<dbReference type="Gene3D" id="3.40.1350.10">
    <property type="match status" value="1"/>
</dbReference>
<accession>A0A6G0XJE1</accession>
<comment type="caution">
    <text evidence="11">The sequence shown here is derived from an EMBL/GenBank/DDBJ whole genome shotgun (WGS) entry which is preliminary data.</text>
</comment>
<dbReference type="GO" id="GO:0046872">
    <property type="term" value="F:metal ion binding"/>
    <property type="evidence" value="ECO:0007669"/>
    <property type="project" value="UniProtKB-KW"/>
</dbReference>
<keyword evidence="4 8" id="KW-0479">Metal-binding</keyword>
<reference evidence="11 12" key="1">
    <citation type="submission" date="2019-07" db="EMBL/GenBank/DDBJ databases">
        <title>Genomics analysis of Aphanomyces spp. identifies a new class of oomycete effector associated with host adaptation.</title>
        <authorList>
            <person name="Gaulin E."/>
        </authorList>
    </citation>
    <scope>NUCLEOTIDE SEQUENCE [LARGE SCALE GENOMIC DNA]</scope>
    <source>
        <strain evidence="11 12">ATCC 201684</strain>
    </source>
</reference>
<dbReference type="InterPro" id="IPR014883">
    <property type="entry name" value="VRR_NUC"/>
</dbReference>
<dbReference type="InterPro" id="IPR033315">
    <property type="entry name" value="Fan1-like"/>
</dbReference>
<feature type="domain" description="VRR-NUC" evidence="10">
    <location>
        <begin position="584"/>
        <end position="734"/>
    </location>
</feature>